<evidence type="ECO:0000313" key="2">
    <source>
        <dbReference type="EMBL" id="KJV36947.1"/>
    </source>
</evidence>
<accession>A0A0F3L144</accession>
<gene>
    <name evidence="2" type="ORF">VI08_01755</name>
</gene>
<keyword evidence="1" id="KW-0175">Coiled coil</keyword>
<feature type="coiled-coil region" evidence="1">
    <location>
        <begin position="87"/>
        <end position="114"/>
    </location>
</feature>
<evidence type="ECO:0000256" key="1">
    <source>
        <dbReference type="SAM" id="Coils"/>
    </source>
</evidence>
<dbReference type="AlphaFoldDB" id="A0A0F3L144"/>
<proteinExistence type="predicted"/>
<dbReference type="OrthoDB" id="5956288at2"/>
<name>A0A0F3L144_9GAMM</name>
<comment type="caution">
    <text evidence="2">The sequence shown here is derived from an EMBL/GenBank/DDBJ whole genome shotgun (WGS) entry which is preliminary data.</text>
</comment>
<dbReference type="PATRIC" id="fig|345309.4.peg.2218"/>
<organism evidence="2 3">
    <name type="scientific">Luteibacter yeojuensis</name>
    <dbReference type="NCBI Taxonomy" id="345309"/>
    <lineage>
        <taxon>Bacteria</taxon>
        <taxon>Pseudomonadati</taxon>
        <taxon>Pseudomonadota</taxon>
        <taxon>Gammaproteobacteria</taxon>
        <taxon>Lysobacterales</taxon>
        <taxon>Rhodanobacteraceae</taxon>
        <taxon>Luteibacter</taxon>
    </lineage>
</organism>
<protein>
    <submittedName>
        <fullName evidence="2">Uncharacterized protein</fullName>
    </submittedName>
</protein>
<keyword evidence="3" id="KW-1185">Reference proteome</keyword>
<dbReference type="RefSeq" id="WP_045827820.1">
    <property type="nucleotide sequence ID" value="NZ_JZRB01000003.1"/>
</dbReference>
<reference evidence="2 3" key="1">
    <citation type="submission" date="2015-03" db="EMBL/GenBank/DDBJ databases">
        <title>Draft genome sequence of Luteibacter yeojuensis strain SU11.</title>
        <authorList>
            <person name="Sulaiman J."/>
            <person name="Priya K."/>
            <person name="Chan K.-G."/>
        </authorList>
    </citation>
    <scope>NUCLEOTIDE SEQUENCE [LARGE SCALE GENOMIC DNA]</scope>
    <source>
        <strain evidence="2 3">SU11</strain>
    </source>
</reference>
<sequence>MTTITRHIPRITGFTAAHQDDIGYCVLAELDTTPDERWLGLFAVRCEEGFARHTSPDIRWADGRIWFRVPSEDLVAEYARLTVQAVNAAGQDEAEEQQRELERAQALARKAHDLDALLNGVNASLPGWMADQRTA</sequence>
<dbReference type="EMBL" id="JZRB01000003">
    <property type="protein sequence ID" value="KJV36947.1"/>
    <property type="molecule type" value="Genomic_DNA"/>
</dbReference>
<evidence type="ECO:0000313" key="3">
    <source>
        <dbReference type="Proteomes" id="UP000033651"/>
    </source>
</evidence>
<dbReference type="Proteomes" id="UP000033651">
    <property type="component" value="Unassembled WGS sequence"/>
</dbReference>